<evidence type="ECO:0000256" key="5">
    <source>
        <dbReference type="ARBA" id="ARBA00023242"/>
    </source>
</evidence>
<dbReference type="Proteomes" id="UP000813462">
    <property type="component" value="Unassembled WGS sequence"/>
</dbReference>
<feature type="region of interest" description="Disordered" evidence="6">
    <location>
        <begin position="119"/>
        <end position="184"/>
    </location>
</feature>
<dbReference type="PANTHER" id="PTHR21654:SF84">
    <property type="entry name" value="SI:DKEY-66I24.7"/>
    <property type="match status" value="1"/>
</dbReference>
<dbReference type="SUPFAM" id="SSF46689">
    <property type="entry name" value="Homeodomain-like"/>
    <property type="match status" value="1"/>
</dbReference>
<dbReference type="EMBL" id="JAEACU010000011">
    <property type="protein sequence ID" value="KAH7514781.1"/>
    <property type="molecule type" value="Genomic_DNA"/>
</dbReference>
<accession>A0A978UJ00</accession>
<dbReference type="InterPro" id="IPR001005">
    <property type="entry name" value="SANT/Myb"/>
</dbReference>
<dbReference type="FunFam" id="1.10.10.60:FF:000032">
    <property type="entry name" value="Zinc finger and SCAN domain-containing 20"/>
    <property type="match status" value="1"/>
</dbReference>
<dbReference type="OrthoDB" id="691673at2759"/>
<keyword evidence="5" id="KW-0539">Nucleus</keyword>
<keyword evidence="2" id="KW-0805">Transcription regulation</keyword>
<comment type="subcellular location">
    <subcellularLocation>
        <location evidence="1">Nucleus</location>
    </subcellularLocation>
</comment>
<dbReference type="Pfam" id="PF13837">
    <property type="entry name" value="Myb_DNA-bind_4"/>
    <property type="match status" value="1"/>
</dbReference>
<name>A0A978UJ00_ZIZJJ</name>
<feature type="domain" description="Myb-like" evidence="7">
    <location>
        <begin position="20"/>
        <end position="76"/>
    </location>
</feature>
<evidence type="ECO:0000256" key="4">
    <source>
        <dbReference type="ARBA" id="ARBA00023163"/>
    </source>
</evidence>
<gene>
    <name evidence="8" type="ORF">FEM48_Zijuj11G0126900</name>
</gene>
<dbReference type="SMART" id="SM00717">
    <property type="entry name" value="SANT"/>
    <property type="match status" value="1"/>
</dbReference>
<dbReference type="InterPro" id="IPR044822">
    <property type="entry name" value="Myb_DNA-bind_4"/>
</dbReference>
<dbReference type="GO" id="GO:0003677">
    <property type="term" value="F:DNA binding"/>
    <property type="evidence" value="ECO:0007669"/>
    <property type="project" value="UniProtKB-KW"/>
</dbReference>
<evidence type="ECO:0000256" key="1">
    <source>
        <dbReference type="ARBA" id="ARBA00004123"/>
    </source>
</evidence>
<dbReference type="GO" id="GO:0005634">
    <property type="term" value="C:nucleus"/>
    <property type="evidence" value="ECO:0007669"/>
    <property type="project" value="UniProtKB-SubCell"/>
</dbReference>
<sequence>MRRTMAAASAQAQGQLQVQWSQEETKELIRIRAELERDSTVAKRGKTLWEAVSSRLSARGFTRTADQCKCKWKNILNRYKGKETSDPEDGRQCPFFEELHALFTEREKNMKRLLLESEVGSVQSKKRMKKTTGRQSSDEFSEDEEEYECDTDEETAARNNPRKRKAERTALDKFSRATSSANRNSETTIQEMLKEFFQKQMMMDMQWREMMEKREYERQLFEQEWRQTMEKLERERLMVEQAWREREEQRKMKEESRAEKRDTLLTVLLNKLINDEK</sequence>
<dbReference type="InterPro" id="IPR009057">
    <property type="entry name" value="Homeodomain-like_sf"/>
</dbReference>
<evidence type="ECO:0000313" key="9">
    <source>
        <dbReference type="Proteomes" id="UP000813462"/>
    </source>
</evidence>
<dbReference type="Gene3D" id="1.10.10.60">
    <property type="entry name" value="Homeodomain-like"/>
    <property type="match status" value="1"/>
</dbReference>
<protein>
    <recommendedName>
        <fullName evidence="7">Myb-like domain-containing protein</fullName>
    </recommendedName>
</protein>
<dbReference type="GO" id="GO:0006355">
    <property type="term" value="P:regulation of DNA-templated transcription"/>
    <property type="evidence" value="ECO:0007669"/>
    <property type="project" value="UniProtKB-ARBA"/>
</dbReference>
<feature type="compositionally biased region" description="Acidic residues" evidence="6">
    <location>
        <begin position="139"/>
        <end position="154"/>
    </location>
</feature>
<comment type="caution">
    <text evidence="8">The sequence shown here is derived from an EMBL/GenBank/DDBJ whole genome shotgun (WGS) entry which is preliminary data.</text>
</comment>
<proteinExistence type="predicted"/>
<reference evidence="8" key="1">
    <citation type="journal article" date="2021" name="Front. Plant Sci.">
        <title>Chromosome-Scale Genome Assembly for Chinese Sour Jujube and Insights Into Its Genome Evolution and Domestication Signature.</title>
        <authorList>
            <person name="Shen L.-Y."/>
            <person name="Luo H."/>
            <person name="Wang X.-L."/>
            <person name="Wang X.-M."/>
            <person name="Qiu X.-J."/>
            <person name="Liu H."/>
            <person name="Zhou S.-S."/>
            <person name="Jia K.-H."/>
            <person name="Nie S."/>
            <person name="Bao Y.-T."/>
            <person name="Zhang R.-G."/>
            <person name="Yun Q.-Z."/>
            <person name="Chai Y.-H."/>
            <person name="Lu J.-Y."/>
            <person name="Li Y."/>
            <person name="Zhao S.-W."/>
            <person name="Mao J.-F."/>
            <person name="Jia S.-G."/>
            <person name="Mao Y.-M."/>
        </authorList>
    </citation>
    <scope>NUCLEOTIDE SEQUENCE</scope>
    <source>
        <strain evidence="8">AT0</strain>
        <tissue evidence="8">Leaf</tissue>
    </source>
</reference>
<dbReference type="AlphaFoldDB" id="A0A978UJ00"/>
<organism evidence="8 9">
    <name type="scientific">Ziziphus jujuba var. spinosa</name>
    <dbReference type="NCBI Taxonomy" id="714518"/>
    <lineage>
        <taxon>Eukaryota</taxon>
        <taxon>Viridiplantae</taxon>
        <taxon>Streptophyta</taxon>
        <taxon>Embryophyta</taxon>
        <taxon>Tracheophyta</taxon>
        <taxon>Spermatophyta</taxon>
        <taxon>Magnoliopsida</taxon>
        <taxon>eudicotyledons</taxon>
        <taxon>Gunneridae</taxon>
        <taxon>Pentapetalae</taxon>
        <taxon>rosids</taxon>
        <taxon>fabids</taxon>
        <taxon>Rosales</taxon>
        <taxon>Rhamnaceae</taxon>
        <taxon>Paliureae</taxon>
        <taxon>Ziziphus</taxon>
    </lineage>
</organism>
<dbReference type="PANTHER" id="PTHR21654">
    <property type="entry name" value="FI21293P1"/>
    <property type="match status" value="1"/>
</dbReference>
<evidence type="ECO:0000259" key="7">
    <source>
        <dbReference type="PROSITE" id="PS50090"/>
    </source>
</evidence>
<keyword evidence="4" id="KW-0804">Transcription</keyword>
<evidence type="ECO:0000256" key="2">
    <source>
        <dbReference type="ARBA" id="ARBA00023015"/>
    </source>
</evidence>
<dbReference type="CDD" id="cd12203">
    <property type="entry name" value="GT1"/>
    <property type="match status" value="1"/>
</dbReference>
<dbReference type="PROSITE" id="PS50090">
    <property type="entry name" value="MYB_LIKE"/>
    <property type="match status" value="1"/>
</dbReference>
<evidence type="ECO:0000256" key="6">
    <source>
        <dbReference type="SAM" id="MobiDB-lite"/>
    </source>
</evidence>
<evidence type="ECO:0000313" key="8">
    <source>
        <dbReference type="EMBL" id="KAH7514781.1"/>
    </source>
</evidence>
<evidence type="ECO:0000256" key="3">
    <source>
        <dbReference type="ARBA" id="ARBA00023125"/>
    </source>
</evidence>
<keyword evidence="3" id="KW-0238">DNA-binding</keyword>